<keyword evidence="3" id="KW-1185">Reference proteome</keyword>
<dbReference type="PANTHER" id="PTHR32294">
    <property type="entry name" value="DNA POLYMERASE III SUBUNIT ALPHA"/>
    <property type="match status" value="1"/>
</dbReference>
<dbReference type="Proteomes" id="UP001168883">
    <property type="component" value="Unassembled WGS sequence"/>
</dbReference>
<comment type="caution">
    <text evidence="2">The sequence shown here is derived from an EMBL/GenBank/DDBJ whole genome shotgun (WGS) entry which is preliminary data.</text>
</comment>
<protein>
    <recommendedName>
        <fullName evidence="1">DNA polymerase III alpha subunit finger domain-containing protein</fullName>
    </recommendedName>
</protein>
<proteinExistence type="predicted"/>
<dbReference type="InterPro" id="IPR004805">
    <property type="entry name" value="DnaE2/DnaE/PolC"/>
</dbReference>
<sequence>MDIQQLNKFLNDTMGYLVYQERIMNWLVEFCGFSMAESDTVRRGMSKKESTEKFLPEIRRRFIETMKVRYREDDEEKIIGILEPFEMFSNLLVDIEEKTSVNSRQLDILIRLNFFSEFGENNELLENRNAFFTGKDAY</sequence>
<dbReference type="RefSeq" id="WP_025853320.1">
    <property type="nucleotide sequence ID" value="NZ_JAUMKJ010000012.1"/>
</dbReference>
<evidence type="ECO:0000313" key="2">
    <source>
        <dbReference type="EMBL" id="MDO3677763.1"/>
    </source>
</evidence>
<feature type="domain" description="DNA polymerase III alpha subunit finger" evidence="1">
    <location>
        <begin position="4"/>
        <end position="67"/>
    </location>
</feature>
<evidence type="ECO:0000259" key="1">
    <source>
        <dbReference type="Pfam" id="PF17657"/>
    </source>
</evidence>
<evidence type="ECO:0000313" key="3">
    <source>
        <dbReference type="Proteomes" id="UP001168883"/>
    </source>
</evidence>
<reference evidence="2" key="1">
    <citation type="submission" date="2023-07" db="EMBL/GenBank/DDBJ databases">
        <authorList>
            <person name="Aktuganov G."/>
            <person name="Boyko T."/>
            <person name="Delegan Y."/>
            <person name="Galimzianova N."/>
            <person name="Gilvanova E."/>
            <person name="Korobov V."/>
            <person name="Kuzmina L."/>
            <person name="Melentiev A."/>
            <person name="Milman P."/>
            <person name="Ryabova A."/>
            <person name="Stupak E."/>
            <person name="Yasakov T."/>
            <person name="Zharikova N."/>
            <person name="Zhurenko E."/>
        </authorList>
    </citation>
    <scope>NUCLEOTIDE SEQUENCE</scope>
    <source>
        <strain evidence="2">IB-739</strain>
    </source>
</reference>
<dbReference type="InterPro" id="IPR040982">
    <property type="entry name" value="DNA_pol3_finger"/>
</dbReference>
<gene>
    <name evidence="2" type="ORF">Q3C12_12190</name>
</gene>
<name>A0ABT8V9A9_9BACL</name>
<dbReference type="EMBL" id="JAUMKJ010000012">
    <property type="protein sequence ID" value="MDO3677763.1"/>
    <property type="molecule type" value="Genomic_DNA"/>
</dbReference>
<organism evidence="2 3">
    <name type="scientific">Paenibacillus ehimensis</name>
    <dbReference type="NCBI Taxonomy" id="79264"/>
    <lineage>
        <taxon>Bacteria</taxon>
        <taxon>Bacillati</taxon>
        <taxon>Bacillota</taxon>
        <taxon>Bacilli</taxon>
        <taxon>Bacillales</taxon>
        <taxon>Paenibacillaceae</taxon>
        <taxon>Paenibacillus</taxon>
    </lineage>
</organism>
<accession>A0ABT8V9A9</accession>
<dbReference type="Pfam" id="PF17657">
    <property type="entry name" value="DNA_pol3_finger"/>
    <property type="match status" value="1"/>
</dbReference>